<evidence type="ECO:0000313" key="2">
    <source>
        <dbReference type="Proteomes" id="UP000821865"/>
    </source>
</evidence>
<proteinExistence type="predicted"/>
<dbReference type="EMBL" id="CM023479">
    <property type="protein sequence ID" value="KAH7974530.1"/>
    <property type="molecule type" value="Genomic_DNA"/>
</dbReference>
<gene>
    <name evidence="1" type="ORF">HPB49_016491</name>
</gene>
<protein>
    <submittedName>
        <fullName evidence="1">Uncharacterized protein</fullName>
    </submittedName>
</protein>
<keyword evidence="2" id="KW-1185">Reference proteome</keyword>
<name>A0ACB8DPT7_DERSI</name>
<sequence>MQMFALCEADDTYFVPGEDHATSSSAWQSSVVVKTEEPQVKLKTSAVTDKTDRESALENLVVVKTEEPQVELKTSAVWESALENFSILNDEARSLTEGNAGICVEIAVHTVGASNSVITSLESPGTSTKTLFSISLLQAGDSTNANVHERSSALNEDNALPSTSPSSYAKPSDVEKCAVPSDRETASPSSVRTSGRVRARKESALQSSDNASPSTSSVKTDTDDKCAGPSGHVTASSRVGHGTKQRMKEVPSDNELSQQSSPPLVTTNASHPDAATTPEAAETSVQKSAGRGSSGKRVVRKPLRFGDEASPSPVGSSGRGRARKKSAMHSSDNASPSTSSTKTDSDDKYAGPSGHATASSRVGHGTKTSTAKKQRMKEVPSDNESSQASSLPSVTTYAATTPKAAETSARKSDCHGSSGKRVSRKPLRFDDEGAPPSKKEKATDTGRSPALRQTTLPFAGGDNVDKVTWCKDCRKRLNPSEVVFFKGDPEGAVEEFVAIIDPRLTSSLCSQDELTEQPQFKITLFTVYDEHGHVCPFDGGLINANVALYLSGHVKSICAEDPGVQDSVAVARAGPIGSWWTTGYDGGANVVLGLTTEYADYVLMTPSAQYEPYVKRMQEKTYLIRGVLEKLIECDGDASFNDVMHHLESLGDLPSDVGPFSLETLHRHSQFVVDHVQAYDIAGDANKGTPLLDSAFICELMRLTGAFVRDAPEGRTLTPMVRKVSKKLEPKAEFVMPVVRMTLGKLREATDSSAKKSGLLRKNRCGLCEPCLAPECKLCVFCRNMKKYGGPGTFKQCCIRRRCQLRECPDSADCAGIDSMDHEVSRLPDEPFAQREFFKRYGIDCTWTGDLLETTAGKTFYSSCRIGSDLSLSVGDDVTVLSSVHDTKRYVGRVTQLYADSEGKKLAHVIWFRRYEDTVLGSSFADVSGELFSTTECDAVPLAAIRNVCRVVFRGLDCGDDDVSGLKEYKFFYRFQCHATTCTFTAADVEGPSCACSQQEKRAKMFANVSNEKGGCFFVKPDAIRIPLNSKLRDATPEDKSAQRLSGDEFTERYRKILYPPKIEECSSPDPYRICYVLPDKRRRLMDSPLIVQPFYRDYEVHRGSRDMIRLYLSPTSFPIAHTDVVAPCEVVHSDGGFVGTPFDIVRPPFYFSQCYDAERDTFTEPTDEAKQIGRDIRTSAIKVHVALKSVDVYCGCGGLSLGLARSGVAETVLALSDNEHHLKTFSLNFPLVATPFLCPSKVLKDLHAGTVTRCLAGLKRGEIGLVCGSPSFEFKKNSDGAAPVNSQLLTFLGFCEFLDPMYVVLVAERRAVKYHNGSALALALKSLLDLGYQTSCSMLQDGCYGIPQRHRRLVIFGAKRGLACLPAFPAATHAFDVPERHLSFAVDGRAYASPMVATSTAPYPRTTLRDAIGDLCSRNGAGPVTDFHNFLERSCEPSNTDCVKKMTPMAQARIALIPTARGSDWRDLPNREVQLSDGTTAYRLVYTHKCSASPYGRQRGVCSCAENDRAQCDPMYRQENTLIPWSLVHTGHRSGQWSGVYGRLQWDGYLHGVVANPEPLSKQGPVIHPEEDRVLSVRECARIQGYPDNFMFAGPTLERYKMIAESVAPRLALALGREIAKQLP</sequence>
<reference evidence="1" key="1">
    <citation type="submission" date="2020-05" db="EMBL/GenBank/DDBJ databases">
        <title>Large-scale comparative analyses of tick genomes elucidate their genetic diversity and vector capacities.</title>
        <authorList>
            <person name="Jia N."/>
            <person name="Wang J."/>
            <person name="Shi W."/>
            <person name="Du L."/>
            <person name="Sun Y."/>
            <person name="Zhan W."/>
            <person name="Jiang J."/>
            <person name="Wang Q."/>
            <person name="Zhang B."/>
            <person name="Ji P."/>
            <person name="Sakyi L.B."/>
            <person name="Cui X."/>
            <person name="Yuan T."/>
            <person name="Jiang B."/>
            <person name="Yang W."/>
            <person name="Lam T.T.-Y."/>
            <person name="Chang Q."/>
            <person name="Ding S."/>
            <person name="Wang X."/>
            <person name="Zhu J."/>
            <person name="Ruan X."/>
            <person name="Zhao L."/>
            <person name="Wei J."/>
            <person name="Que T."/>
            <person name="Du C."/>
            <person name="Cheng J."/>
            <person name="Dai P."/>
            <person name="Han X."/>
            <person name="Huang E."/>
            <person name="Gao Y."/>
            <person name="Liu J."/>
            <person name="Shao H."/>
            <person name="Ye R."/>
            <person name="Li L."/>
            <person name="Wei W."/>
            <person name="Wang X."/>
            <person name="Wang C."/>
            <person name="Yang T."/>
            <person name="Huo Q."/>
            <person name="Li W."/>
            <person name="Guo W."/>
            <person name="Chen H."/>
            <person name="Zhou L."/>
            <person name="Ni X."/>
            <person name="Tian J."/>
            <person name="Zhou Y."/>
            <person name="Sheng Y."/>
            <person name="Liu T."/>
            <person name="Pan Y."/>
            <person name="Xia L."/>
            <person name="Li J."/>
            <person name="Zhao F."/>
            <person name="Cao W."/>
        </authorList>
    </citation>
    <scope>NUCLEOTIDE SEQUENCE</scope>
    <source>
        <strain evidence="1">Dsil-2018</strain>
    </source>
</reference>
<accession>A0ACB8DPT7</accession>
<evidence type="ECO:0000313" key="1">
    <source>
        <dbReference type="EMBL" id="KAH7974530.1"/>
    </source>
</evidence>
<comment type="caution">
    <text evidence="1">The sequence shown here is derived from an EMBL/GenBank/DDBJ whole genome shotgun (WGS) entry which is preliminary data.</text>
</comment>
<dbReference type="Proteomes" id="UP000821865">
    <property type="component" value="Chromosome 10"/>
</dbReference>
<organism evidence="1 2">
    <name type="scientific">Dermacentor silvarum</name>
    <name type="common">Tick</name>
    <dbReference type="NCBI Taxonomy" id="543639"/>
    <lineage>
        <taxon>Eukaryota</taxon>
        <taxon>Metazoa</taxon>
        <taxon>Ecdysozoa</taxon>
        <taxon>Arthropoda</taxon>
        <taxon>Chelicerata</taxon>
        <taxon>Arachnida</taxon>
        <taxon>Acari</taxon>
        <taxon>Parasitiformes</taxon>
        <taxon>Ixodida</taxon>
        <taxon>Ixodoidea</taxon>
        <taxon>Ixodidae</taxon>
        <taxon>Rhipicephalinae</taxon>
        <taxon>Dermacentor</taxon>
    </lineage>
</organism>